<dbReference type="InterPro" id="IPR039448">
    <property type="entry name" value="Beta_helix"/>
</dbReference>
<comment type="caution">
    <text evidence="4">The sequence shown here is derived from an EMBL/GenBank/DDBJ whole genome shotgun (WGS) entry which is preliminary data.</text>
</comment>
<evidence type="ECO:0000256" key="1">
    <source>
        <dbReference type="SAM" id="MobiDB-lite"/>
    </source>
</evidence>
<evidence type="ECO:0000313" key="5">
    <source>
        <dbReference type="Proteomes" id="UP000308760"/>
    </source>
</evidence>
<proteinExistence type="predicted"/>
<feature type="transmembrane region" description="Helical" evidence="2">
    <location>
        <begin position="508"/>
        <end position="528"/>
    </location>
</feature>
<dbReference type="Gene3D" id="2.160.20.10">
    <property type="entry name" value="Single-stranded right-handed beta-helix, Pectin lyase-like"/>
    <property type="match status" value="1"/>
</dbReference>
<feature type="transmembrane region" description="Helical" evidence="2">
    <location>
        <begin position="593"/>
        <end position="611"/>
    </location>
</feature>
<sequence>MPPQPRKPVRPVAIGTLTVLVAALGVAGFAFLALPFLEGPPLSDPVVAREETALPEYRETGGYLLVCPSSAEDFAERNEGVEYNQRIVNERLWEDECPSDGHASLGEAIAAVEEGAWRILVLPGHYSADQTIAVDHTTPGLQIEGLGDGPEDVQIAAGSGVGSVMEVSSPDQVYLTGFTLSGGAEDGLVVSGARGTVVDGVAATGNGVNGFAVHGDGVDVRDCRAEDNGNVGIALQAAVGAVEGCESSGNRVGMRVNGDVDLTVTGNRLHGNVTGLLVAGSNGSTALEATGNAIYDNNADHRAEPGSDACTPELTEPGPGSDSSSSSGGVLCADLAAPAGVGVAIAGGRGNYFWGNHIWGQRSYAIAVWSPLAEPAMGNRFEDNTLGIRDDGQRARNRHDLWWDGAGEANCFTEPTALHTAPAAMPDCADAGSDRVVGDPMRTFKTWHCGPGGLAGGIVPDSCDWFGARQTERLEFQVGVLFAASLLFLTGAGWFAAARSPAPPPGGAMSFSAMATAAGALLMVLATWSGRADYEALAIGLWGVGWLLAGRSWSSAGLRALGAATSLIGALALVDSIDRGVWIIPAIPFSPAWTWLILLPLWVILAFAAIVKRHPQLYEGPEVERTPATAPARDSFDW</sequence>
<organism evidence="4 5">
    <name type="scientific">Glycomyces buryatensis</name>
    <dbReference type="NCBI Taxonomy" id="2570927"/>
    <lineage>
        <taxon>Bacteria</taxon>
        <taxon>Bacillati</taxon>
        <taxon>Actinomycetota</taxon>
        <taxon>Actinomycetes</taxon>
        <taxon>Glycomycetales</taxon>
        <taxon>Glycomycetaceae</taxon>
        <taxon>Glycomyces</taxon>
    </lineage>
</organism>
<evidence type="ECO:0000259" key="3">
    <source>
        <dbReference type="Pfam" id="PF13229"/>
    </source>
</evidence>
<feature type="domain" description="Right handed beta helix" evidence="3">
    <location>
        <begin position="172"/>
        <end position="298"/>
    </location>
</feature>
<feature type="transmembrane region" description="Helical" evidence="2">
    <location>
        <begin position="476"/>
        <end position="496"/>
    </location>
</feature>
<dbReference type="OrthoDB" id="5172916at2"/>
<evidence type="ECO:0000313" key="4">
    <source>
        <dbReference type="EMBL" id="THV41829.1"/>
    </source>
</evidence>
<feature type="region of interest" description="Disordered" evidence="1">
    <location>
        <begin position="297"/>
        <end position="328"/>
    </location>
</feature>
<reference evidence="4 5" key="2">
    <citation type="submission" date="2019-05" db="EMBL/GenBank/DDBJ databases">
        <title>Glycomyces buryatensis sp. nov.</title>
        <authorList>
            <person name="Nikitina E."/>
        </authorList>
    </citation>
    <scope>NUCLEOTIDE SEQUENCE [LARGE SCALE GENOMIC DNA]</scope>
    <source>
        <strain evidence="4 5">18</strain>
    </source>
</reference>
<dbReference type="RefSeq" id="WP_136534343.1">
    <property type="nucleotide sequence ID" value="NZ_STGY01000039.1"/>
</dbReference>
<dbReference type="SMART" id="SM00710">
    <property type="entry name" value="PbH1"/>
    <property type="match status" value="5"/>
</dbReference>
<reference evidence="5" key="1">
    <citation type="submission" date="2019-04" db="EMBL/GenBank/DDBJ databases">
        <title>Nocardioides xinjiangensis sp. nov.</title>
        <authorList>
            <person name="Liu S."/>
        </authorList>
    </citation>
    <scope>NUCLEOTIDE SEQUENCE [LARGE SCALE GENOMIC DNA]</scope>
    <source>
        <strain evidence="5">18</strain>
    </source>
</reference>
<dbReference type="InterPro" id="IPR011050">
    <property type="entry name" value="Pectin_lyase_fold/virulence"/>
</dbReference>
<gene>
    <name evidence="4" type="ORF">FAB82_09700</name>
</gene>
<feature type="transmembrane region" description="Helical" evidence="2">
    <location>
        <begin position="12"/>
        <end position="37"/>
    </location>
</feature>
<dbReference type="AlphaFoldDB" id="A0A4S8QK76"/>
<dbReference type="Pfam" id="PF13229">
    <property type="entry name" value="Beta_helix"/>
    <property type="match status" value="1"/>
</dbReference>
<keyword evidence="2" id="KW-1133">Transmembrane helix</keyword>
<dbReference type="InterPro" id="IPR006626">
    <property type="entry name" value="PbH1"/>
</dbReference>
<feature type="transmembrane region" description="Helical" evidence="2">
    <location>
        <begin position="534"/>
        <end position="549"/>
    </location>
</feature>
<name>A0A4S8QK76_9ACTN</name>
<dbReference type="Proteomes" id="UP000308760">
    <property type="component" value="Unassembled WGS sequence"/>
</dbReference>
<protein>
    <submittedName>
        <fullName evidence="4">Right-handed parallel beta-helix repeat-containing protein</fullName>
    </submittedName>
</protein>
<feature type="compositionally biased region" description="Low complexity" evidence="1">
    <location>
        <begin position="317"/>
        <end position="328"/>
    </location>
</feature>
<dbReference type="SUPFAM" id="SSF51126">
    <property type="entry name" value="Pectin lyase-like"/>
    <property type="match status" value="1"/>
</dbReference>
<dbReference type="EMBL" id="STGY01000039">
    <property type="protein sequence ID" value="THV41829.1"/>
    <property type="molecule type" value="Genomic_DNA"/>
</dbReference>
<keyword evidence="5" id="KW-1185">Reference proteome</keyword>
<accession>A0A4S8QK76</accession>
<keyword evidence="2" id="KW-0472">Membrane</keyword>
<feature type="transmembrane region" description="Helical" evidence="2">
    <location>
        <begin position="556"/>
        <end position="573"/>
    </location>
</feature>
<evidence type="ECO:0000256" key="2">
    <source>
        <dbReference type="SAM" id="Phobius"/>
    </source>
</evidence>
<keyword evidence="2" id="KW-0812">Transmembrane</keyword>
<dbReference type="InterPro" id="IPR012334">
    <property type="entry name" value="Pectin_lyas_fold"/>
</dbReference>